<evidence type="ECO:0000256" key="1">
    <source>
        <dbReference type="SAM" id="Phobius"/>
    </source>
</evidence>
<proteinExistence type="predicted"/>
<dbReference type="Proteomes" id="UP000467214">
    <property type="component" value="Unassembled WGS sequence"/>
</dbReference>
<reference evidence="2 3" key="1">
    <citation type="submission" date="2019-12" db="EMBL/GenBank/DDBJ databases">
        <title>Neisseriaceae gen. nov. sp. Genome sequencing and assembly.</title>
        <authorList>
            <person name="Liu Z."/>
            <person name="Li A."/>
        </authorList>
    </citation>
    <scope>NUCLEOTIDE SEQUENCE [LARGE SCALE GENOMIC DNA]</scope>
    <source>
        <strain evidence="2 3">B2N2-7</strain>
    </source>
</reference>
<organism evidence="2 3">
    <name type="scientific">Craterilacuibacter sinensis</name>
    <dbReference type="NCBI Taxonomy" id="2686017"/>
    <lineage>
        <taxon>Bacteria</taxon>
        <taxon>Pseudomonadati</taxon>
        <taxon>Pseudomonadota</taxon>
        <taxon>Betaproteobacteria</taxon>
        <taxon>Neisseriales</taxon>
        <taxon>Neisseriaceae</taxon>
        <taxon>Craterilacuibacter</taxon>
    </lineage>
</organism>
<sequence length="246" mass="26437">MSDFEMTPPPVARPSGPRLLPAGQGWQWIVAAFRLVREQPVTWILLALVYLVIHIGVSMIPMIGGLLPLLLSPIFAGGFILAAKKAEAGGELELSDLFAGFRDQPKPLLGVALVYLALCMVAAMVMVALALLLGGMGLMVMPAEGETPGTASMLMMLLVFGVPMFIVSMAYWFAPALVVMQGLAPIAACRASLKAGLSNWKALLICGLMLAVMLFLAMLPFFLGLLLWFPVMYVTSYTSWKAVFGE</sequence>
<keyword evidence="1" id="KW-1133">Transmembrane helix</keyword>
<feature type="transmembrane region" description="Helical" evidence="1">
    <location>
        <begin position="153"/>
        <end position="174"/>
    </location>
</feature>
<protein>
    <recommendedName>
        <fullName evidence="4">Transmembrane protein</fullName>
    </recommendedName>
</protein>
<feature type="transmembrane region" description="Helical" evidence="1">
    <location>
        <begin position="202"/>
        <end position="229"/>
    </location>
</feature>
<dbReference type="InterPro" id="IPR047798">
    <property type="entry name" value="BPSS1780-like"/>
</dbReference>
<dbReference type="EMBL" id="WSSB01000002">
    <property type="protein sequence ID" value="MXR35958.1"/>
    <property type="molecule type" value="Genomic_DNA"/>
</dbReference>
<feature type="transmembrane region" description="Helical" evidence="1">
    <location>
        <begin position="108"/>
        <end position="133"/>
    </location>
</feature>
<comment type="caution">
    <text evidence="2">The sequence shown here is derived from an EMBL/GenBank/DDBJ whole genome shotgun (WGS) entry which is preliminary data.</text>
</comment>
<dbReference type="AlphaFoldDB" id="A0A845BL49"/>
<feature type="transmembrane region" description="Helical" evidence="1">
    <location>
        <begin position="41"/>
        <end position="60"/>
    </location>
</feature>
<gene>
    <name evidence="2" type="ORF">GQF02_03085</name>
</gene>
<accession>A0A845BL49</accession>
<keyword evidence="3" id="KW-1185">Reference proteome</keyword>
<dbReference type="RefSeq" id="WP_160794765.1">
    <property type="nucleotide sequence ID" value="NZ_WSSB01000002.1"/>
</dbReference>
<evidence type="ECO:0008006" key="4">
    <source>
        <dbReference type="Google" id="ProtNLM"/>
    </source>
</evidence>
<name>A0A845BL49_9NEIS</name>
<keyword evidence="1" id="KW-0812">Transmembrane</keyword>
<dbReference type="NCBIfam" id="NF041043">
    <property type="entry name" value="BPSS1780_fam"/>
    <property type="match status" value="1"/>
</dbReference>
<evidence type="ECO:0000313" key="2">
    <source>
        <dbReference type="EMBL" id="MXR35958.1"/>
    </source>
</evidence>
<evidence type="ECO:0000313" key="3">
    <source>
        <dbReference type="Proteomes" id="UP000467214"/>
    </source>
</evidence>
<keyword evidence="1" id="KW-0472">Membrane</keyword>